<reference evidence="1" key="1">
    <citation type="submission" date="2021-06" db="EMBL/GenBank/DDBJ databases">
        <authorList>
            <person name="Kallberg Y."/>
            <person name="Tangrot J."/>
            <person name="Rosling A."/>
        </authorList>
    </citation>
    <scope>NUCLEOTIDE SEQUENCE</scope>
    <source>
        <strain evidence="1">MA461A</strain>
    </source>
</reference>
<dbReference type="Proteomes" id="UP000789920">
    <property type="component" value="Unassembled WGS sequence"/>
</dbReference>
<gene>
    <name evidence="1" type="ORF">RPERSI_LOCUS30424</name>
</gene>
<name>A0ACA9SGU2_9GLOM</name>
<evidence type="ECO:0000313" key="1">
    <source>
        <dbReference type="EMBL" id="CAG8837767.1"/>
    </source>
</evidence>
<keyword evidence="2" id="KW-1185">Reference proteome</keyword>
<accession>A0ACA9SGU2</accession>
<protein>
    <submittedName>
        <fullName evidence="1">27751_t:CDS:1</fullName>
    </submittedName>
</protein>
<organism evidence="1 2">
    <name type="scientific">Racocetra persica</name>
    <dbReference type="NCBI Taxonomy" id="160502"/>
    <lineage>
        <taxon>Eukaryota</taxon>
        <taxon>Fungi</taxon>
        <taxon>Fungi incertae sedis</taxon>
        <taxon>Mucoromycota</taxon>
        <taxon>Glomeromycotina</taxon>
        <taxon>Glomeromycetes</taxon>
        <taxon>Diversisporales</taxon>
        <taxon>Gigasporaceae</taxon>
        <taxon>Racocetra</taxon>
    </lineage>
</organism>
<evidence type="ECO:0000313" key="2">
    <source>
        <dbReference type="Proteomes" id="UP000789920"/>
    </source>
</evidence>
<feature type="non-terminal residue" evidence="1">
    <location>
        <position position="1"/>
    </location>
</feature>
<proteinExistence type="predicted"/>
<feature type="non-terminal residue" evidence="1">
    <location>
        <position position="58"/>
    </location>
</feature>
<dbReference type="EMBL" id="CAJVQC010118579">
    <property type="protein sequence ID" value="CAG8837767.1"/>
    <property type="molecule type" value="Genomic_DNA"/>
</dbReference>
<comment type="caution">
    <text evidence="1">The sequence shown here is derived from an EMBL/GenBank/DDBJ whole genome shotgun (WGS) entry which is preliminary data.</text>
</comment>
<sequence length="58" mass="6910">EKTHLLNLIPLSLRKEILFRATNTYDQFWTYLDTAFNNQRALQNEGAYKEGKEVKHIK</sequence>